<keyword evidence="1" id="KW-0732">Signal</keyword>
<dbReference type="Gene3D" id="3.40.50.1820">
    <property type="entry name" value="alpha/beta hydrolase"/>
    <property type="match status" value="1"/>
</dbReference>
<name>A0ABP9D5V5_9BACT</name>
<dbReference type="PANTHER" id="PTHR48098">
    <property type="entry name" value="ENTEROCHELIN ESTERASE-RELATED"/>
    <property type="match status" value="1"/>
</dbReference>
<keyword evidence="2" id="KW-0378">Hydrolase</keyword>
<dbReference type="Proteomes" id="UP001500298">
    <property type="component" value="Unassembled WGS sequence"/>
</dbReference>
<dbReference type="SUPFAM" id="SSF53474">
    <property type="entry name" value="alpha/beta-Hydrolases"/>
    <property type="match status" value="1"/>
</dbReference>
<proteinExistence type="predicted"/>
<dbReference type="InterPro" id="IPR000801">
    <property type="entry name" value="Esterase-like"/>
</dbReference>
<feature type="chain" id="PRO_5046223049" evidence="1">
    <location>
        <begin position="19"/>
        <end position="268"/>
    </location>
</feature>
<comment type="caution">
    <text evidence="2">The sequence shown here is derived from an EMBL/GenBank/DDBJ whole genome shotgun (WGS) entry which is preliminary data.</text>
</comment>
<feature type="signal peptide" evidence="1">
    <location>
        <begin position="1"/>
        <end position="18"/>
    </location>
</feature>
<reference evidence="3" key="1">
    <citation type="journal article" date="2019" name="Int. J. Syst. Evol. Microbiol.">
        <title>The Global Catalogue of Microorganisms (GCM) 10K type strain sequencing project: providing services to taxonomists for standard genome sequencing and annotation.</title>
        <authorList>
            <consortium name="The Broad Institute Genomics Platform"/>
            <consortium name="The Broad Institute Genome Sequencing Center for Infectious Disease"/>
            <person name="Wu L."/>
            <person name="Ma J."/>
        </authorList>
    </citation>
    <scope>NUCLEOTIDE SEQUENCE [LARGE SCALE GENOMIC DNA]</scope>
    <source>
        <strain evidence="3">JCM 18326</strain>
    </source>
</reference>
<evidence type="ECO:0000256" key="1">
    <source>
        <dbReference type="SAM" id="SignalP"/>
    </source>
</evidence>
<gene>
    <name evidence="2" type="ORF">GCM10023331_12220</name>
</gene>
<dbReference type="EMBL" id="BAABJX010000020">
    <property type="protein sequence ID" value="GAA4828679.1"/>
    <property type="molecule type" value="Genomic_DNA"/>
</dbReference>
<organism evidence="2 3">
    <name type="scientific">Algivirga pacifica</name>
    <dbReference type="NCBI Taxonomy" id="1162670"/>
    <lineage>
        <taxon>Bacteria</taxon>
        <taxon>Pseudomonadati</taxon>
        <taxon>Bacteroidota</taxon>
        <taxon>Cytophagia</taxon>
        <taxon>Cytophagales</taxon>
        <taxon>Flammeovirgaceae</taxon>
        <taxon>Algivirga</taxon>
    </lineage>
</organism>
<sequence>MKTLFAFFLILWITNAYAADTLRVEIPSKRLKKTTYATLILPSSYQSSQDSFPSVYLLHGYTGDHTNFPRKIPELQQLADELEIILISTDAGNSWYLDSPEIQEFQYESYMVEEVIPWIDAHYRTLQQRKYRAISGLSMGGHGALYLSGKHPELFGAAASMSGGVDFTQFTGNFELKKLLGDYNEKPQQWKEHTIIGRYQDFKNKNIALFIDCGVDDFFIEVNRALHQKMLEAQIPHIYMERPGKHSWDYWRESVVYHLRFFDRYFQQ</sequence>
<dbReference type="InterPro" id="IPR050583">
    <property type="entry name" value="Mycobacterial_A85_antigen"/>
</dbReference>
<dbReference type="PANTHER" id="PTHR48098:SF1">
    <property type="entry name" value="DIACYLGLYCEROL ACYLTRANSFERASE_MYCOLYLTRANSFERASE AG85A"/>
    <property type="match status" value="1"/>
</dbReference>
<dbReference type="RefSeq" id="WP_345370102.1">
    <property type="nucleotide sequence ID" value="NZ_BAABJX010000020.1"/>
</dbReference>
<protein>
    <submittedName>
        <fullName evidence="2">Alpha/beta hydrolase family protein</fullName>
    </submittedName>
</protein>
<dbReference type="GO" id="GO:0016787">
    <property type="term" value="F:hydrolase activity"/>
    <property type="evidence" value="ECO:0007669"/>
    <property type="project" value="UniProtKB-KW"/>
</dbReference>
<evidence type="ECO:0000313" key="3">
    <source>
        <dbReference type="Proteomes" id="UP001500298"/>
    </source>
</evidence>
<evidence type="ECO:0000313" key="2">
    <source>
        <dbReference type="EMBL" id="GAA4828679.1"/>
    </source>
</evidence>
<dbReference type="InterPro" id="IPR029058">
    <property type="entry name" value="AB_hydrolase_fold"/>
</dbReference>
<accession>A0ABP9D5V5</accession>
<dbReference type="Pfam" id="PF00756">
    <property type="entry name" value="Esterase"/>
    <property type="match status" value="1"/>
</dbReference>
<keyword evidence="3" id="KW-1185">Reference proteome</keyword>